<dbReference type="PROSITE" id="PS50088">
    <property type="entry name" value="ANK_REPEAT"/>
    <property type="match status" value="3"/>
</dbReference>
<name>A0ABR2JB06_9PEZI</name>
<dbReference type="Gene3D" id="1.25.40.20">
    <property type="entry name" value="Ankyrin repeat-containing domain"/>
    <property type="match status" value="2"/>
</dbReference>
<feature type="repeat" description="ANK" evidence="7">
    <location>
        <begin position="285"/>
        <end position="318"/>
    </location>
</feature>
<dbReference type="SUPFAM" id="SSF53474">
    <property type="entry name" value="alpha/beta-Hydrolases"/>
    <property type="match status" value="1"/>
</dbReference>
<comment type="caution">
    <text evidence="10">The sequence shown here is derived from an EMBL/GenBank/DDBJ whole genome shotgun (WGS) entry which is preliminary data.</text>
</comment>
<dbReference type="Pfam" id="PF12796">
    <property type="entry name" value="Ank_2"/>
    <property type="match status" value="1"/>
</dbReference>
<evidence type="ECO:0000256" key="2">
    <source>
        <dbReference type="ARBA" id="ARBA00004240"/>
    </source>
</evidence>
<comment type="subcellular location">
    <subcellularLocation>
        <location evidence="2">Endoplasmic reticulum</location>
    </subcellularLocation>
    <subcellularLocation>
        <location evidence="3">Membrane</location>
    </subcellularLocation>
    <subcellularLocation>
        <location evidence="1">Mitochondrion</location>
    </subcellularLocation>
</comment>
<keyword evidence="7" id="KW-0040">ANK repeat</keyword>
<dbReference type="InterPro" id="IPR036770">
    <property type="entry name" value="Ankyrin_rpt-contain_sf"/>
</dbReference>
<gene>
    <name evidence="10" type="ORF">PGQ11_005506</name>
</gene>
<protein>
    <submittedName>
        <fullName evidence="10">Uncharacterized protein</fullName>
    </submittedName>
</protein>
<keyword evidence="5" id="KW-0496">Mitochondrion</keyword>
<dbReference type="InterPro" id="IPR029058">
    <property type="entry name" value="AB_hydrolase_fold"/>
</dbReference>
<evidence type="ECO:0000256" key="9">
    <source>
        <dbReference type="SAM" id="Phobius"/>
    </source>
</evidence>
<evidence type="ECO:0000256" key="8">
    <source>
        <dbReference type="SAM" id="MobiDB-lite"/>
    </source>
</evidence>
<keyword evidence="9" id="KW-0812">Transmembrane</keyword>
<evidence type="ECO:0000313" key="10">
    <source>
        <dbReference type="EMBL" id="KAK8874992.1"/>
    </source>
</evidence>
<dbReference type="SUPFAM" id="SSF48403">
    <property type="entry name" value="Ankyrin repeat"/>
    <property type="match status" value="1"/>
</dbReference>
<evidence type="ECO:0000256" key="4">
    <source>
        <dbReference type="ARBA" id="ARBA00022824"/>
    </source>
</evidence>
<organism evidence="10 11">
    <name type="scientific">Apiospora arundinis</name>
    <dbReference type="NCBI Taxonomy" id="335852"/>
    <lineage>
        <taxon>Eukaryota</taxon>
        <taxon>Fungi</taxon>
        <taxon>Dikarya</taxon>
        <taxon>Ascomycota</taxon>
        <taxon>Pezizomycotina</taxon>
        <taxon>Sordariomycetes</taxon>
        <taxon>Xylariomycetidae</taxon>
        <taxon>Amphisphaeriales</taxon>
        <taxon>Apiosporaceae</taxon>
        <taxon>Apiospora</taxon>
    </lineage>
</organism>
<dbReference type="Gene3D" id="3.40.50.1820">
    <property type="entry name" value="alpha/beta hydrolase"/>
    <property type="match status" value="1"/>
</dbReference>
<feature type="transmembrane region" description="Helical" evidence="9">
    <location>
        <begin position="689"/>
        <end position="710"/>
    </location>
</feature>
<dbReference type="InterPro" id="IPR052374">
    <property type="entry name" value="SERAC1"/>
</dbReference>
<keyword evidence="6 9" id="KW-0472">Membrane</keyword>
<evidence type="ECO:0000313" key="11">
    <source>
        <dbReference type="Proteomes" id="UP001390339"/>
    </source>
</evidence>
<feature type="repeat" description="ANK" evidence="7">
    <location>
        <begin position="352"/>
        <end position="384"/>
    </location>
</feature>
<feature type="transmembrane region" description="Helical" evidence="9">
    <location>
        <begin position="722"/>
        <end position="743"/>
    </location>
</feature>
<feature type="repeat" description="ANK" evidence="7">
    <location>
        <begin position="319"/>
        <end position="351"/>
    </location>
</feature>
<keyword evidence="11" id="KW-1185">Reference proteome</keyword>
<evidence type="ECO:0000256" key="3">
    <source>
        <dbReference type="ARBA" id="ARBA00004370"/>
    </source>
</evidence>
<dbReference type="PANTHER" id="PTHR48182:SF2">
    <property type="entry name" value="PROTEIN SERAC1"/>
    <property type="match status" value="1"/>
</dbReference>
<evidence type="ECO:0000256" key="7">
    <source>
        <dbReference type="PROSITE-ProRule" id="PRU00023"/>
    </source>
</evidence>
<feature type="compositionally biased region" description="Polar residues" evidence="8">
    <location>
        <begin position="481"/>
        <end position="495"/>
    </location>
</feature>
<reference evidence="10 11" key="1">
    <citation type="journal article" date="2024" name="IMA Fungus">
        <title>Apiospora arundinis, a panoply of carbohydrate-active enzymes and secondary metabolites.</title>
        <authorList>
            <person name="Sorensen T."/>
            <person name="Petersen C."/>
            <person name="Muurmann A.T."/>
            <person name="Christiansen J.V."/>
            <person name="Brundto M.L."/>
            <person name="Overgaard C.K."/>
            <person name="Boysen A.T."/>
            <person name="Wollenberg R.D."/>
            <person name="Larsen T.O."/>
            <person name="Sorensen J.L."/>
            <person name="Nielsen K.L."/>
            <person name="Sondergaard T.E."/>
        </authorList>
    </citation>
    <scope>NUCLEOTIDE SEQUENCE [LARGE SCALE GENOMIC DNA]</scope>
    <source>
        <strain evidence="10 11">AAU 773</strain>
    </source>
</reference>
<dbReference type="PROSITE" id="PS50297">
    <property type="entry name" value="ANK_REP_REGION"/>
    <property type="match status" value="2"/>
</dbReference>
<dbReference type="SMART" id="SM00248">
    <property type="entry name" value="ANK"/>
    <property type="match status" value="4"/>
</dbReference>
<dbReference type="PANTHER" id="PTHR48182">
    <property type="entry name" value="PROTEIN SERAC1"/>
    <property type="match status" value="1"/>
</dbReference>
<evidence type="ECO:0000256" key="6">
    <source>
        <dbReference type="ARBA" id="ARBA00023136"/>
    </source>
</evidence>
<dbReference type="Pfam" id="PF00023">
    <property type="entry name" value="Ank"/>
    <property type="match status" value="1"/>
</dbReference>
<feature type="region of interest" description="Disordered" evidence="8">
    <location>
        <begin position="407"/>
        <end position="434"/>
    </location>
</feature>
<keyword evidence="4" id="KW-0256">Endoplasmic reticulum</keyword>
<feature type="region of interest" description="Disordered" evidence="8">
    <location>
        <begin position="476"/>
        <end position="498"/>
    </location>
</feature>
<accession>A0ABR2JB06</accession>
<dbReference type="EMBL" id="JAPCWZ010000003">
    <property type="protein sequence ID" value="KAK8874992.1"/>
    <property type="molecule type" value="Genomic_DNA"/>
</dbReference>
<sequence length="748" mass="84077">MADSEINSIGFTTLYQPEDEVDITVDIIFVHGLGGHSHETWSELETLSQDLVCWPRDLVPTVCPTARVLTWGYDTTVTEGYFRNSKQNNVSQHGRNLLYDLVLERVSCIKRPIMWVAHSLGGIILQQALVMASTSDVTKPIVRSTAGIMFFGTPQNGGTTPVKAIFKALGLQSDDPMLDVLGYSASDLGHCRSSFAKAWDKHGFKVKVFYEITQHNGTFLVPFQSSIFSDPREDTRALEGNHFQICRFTERSYSWMSIIAKDLRYFHILSQALRGDSGVNVRGISGQTALHMAAIRSDVASARMLVSELRADVNLRDDADRTPLHEAARYGFVAIASTLIKHGAGITIKDQKGQTPLHEASQHGRLDMAALLIEEGADYDASDNHGVTPLLYAMEKGHESIVQLLERARDERDGTTTEEEPSHDEYNDMDDDLYDDLDNINSVIENIPSTTISNLSHTDSRRESGSLANPIIELNEKRGSNPESAVDEQSSQSISEEPDERELLLELLPTDIADIVSVLPITDVWVSGDQDISMFNTAKLWVETKTQHTWIWWPLARPKRPLQEGEVRIFWRCACGTTLWQEASDVEGELFHRLALNHMARDYCDLPTHDDYKYRPKGQDAKNPPISQHMFDVMFNSCDIGCNRMLPHDCFQPPGGMDQLERIPKRVRSFQRDMTVEIWGLSTVHDVSFAYVSFYHCVMVIGPLVFYACWMETFPQDLQNASVPISLVLGALSMFWSSCGILTSKKMD</sequence>
<dbReference type="Proteomes" id="UP001390339">
    <property type="component" value="Unassembled WGS sequence"/>
</dbReference>
<feature type="compositionally biased region" description="Acidic residues" evidence="8">
    <location>
        <begin position="416"/>
        <end position="434"/>
    </location>
</feature>
<evidence type="ECO:0000256" key="1">
    <source>
        <dbReference type="ARBA" id="ARBA00004173"/>
    </source>
</evidence>
<proteinExistence type="predicted"/>
<evidence type="ECO:0000256" key="5">
    <source>
        <dbReference type="ARBA" id="ARBA00023128"/>
    </source>
</evidence>
<dbReference type="InterPro" id="IPR002110">
    <property type="entry name" value="Ankyrin_rpt"/>
</dbReference>
<keyword evidence="9" id="KW-1133">Transmembrane helix</keyword>